<comment type="similarity">
    <text evidence="1">Belongs to the type-I restriction system S methylase family.</text>
</comment>
<accession>A0ABN8ALM0</accession>
<dbReference type="InterPro" id="IPR052021">
    <property type="entry name" value="Type-I_RS_S_subunit"/>
</dbReference>
<organism evidence="5 6">
    <name type="scientific">Candidatus Nitrotoga arctica</name>
    <dbReference type="NCBI Taxonomy" id="453162"/>
    <lineage>
        <taxon>Bacteria</taxon>
        <taxon>Pseudomonadati</taxon>
        <taxon>Pseudomonadota</taxon>
        <taxon>Betaproteobacteria</taxon>
        <taxon>Nitrosomonadales</taxon>
        <taxon>Gallionellaceae</taxon>
        <taxon>Candidatus Nitrotoga</taxon>
    </lineage>
</organism>
<evidence type="ECO:0000313" key="5">
    <source>
        <dbReference type="EMBL" id="CAG9932537.1"/>
    </source>
</evidence>
<keyword evidence="2" id="KW-0680">Restriction system</keyword>
<dbReference type="InterPro" id="IPR000055">
    <property type="entry name" value="Restrct_endonuc_typeI_TRD"/>
</dbReference>
<dbReference type="GO" id="GO:0032259">
    <property type="term" value="P:methylation"/>
    <property type="evidence" value="ECO:0007669"/>
    <property type="project" value="UniProtKB-KW"/>
</dbReference>
<evidence type="ECO:0000259" key="4">
    <source>
        <dbReference type="Pfam" id="PF01420"/>
    </source>
</evidence>
<keyword evidence="5" id="KW-0808">Transferase</keyword>
<dbReference type="PANTHER" id="PTHR30408">
    <property type="entry name" value="TYPE-1 RESTRICTION ENZYME ECOKI SPECIFICITY PROTEIN"/>
    <property type="match status" value="1"/>
</dbReference>
<gene>
    <name evidence="5" type="ORF">NTG6680_1284</name>
</gene>
<dbReference type="PANTHER" id="PTHR30408:SF12">
    <property type="entry name" value="TYPE I RESTRICTION ENZYME MJAVIII SPECIFICITY SUBUNIT"/>
    <property type="match status" value="1"/>
</dbReference>
<proteinExistence type="inferred from homology"/>
<keyword evidence="5" id="KW-0489">Methyltransferase</keyword>
<reference evidence="5 6" key="1">
    <citation type="submission" date="2021-10" db="EMBL/GenBank/DDBJ databases">
        <authorList>
            <person name="Koch H."/>
        </authorList>
    </citation>
    <scope>NUCLEOTIDE SEQUENCE [LARGE SCALE GENOMIC DNA]</scope>
    <source>
        <strain evidence="5">6680</strain>
    </source>
</reference>
<evidence type="ECO:0000256" key="2">
    <source>
        <dbReference type="ARBA" id="ARBA00022747"/>
    </source>
</evidence>
<dbReference type="EMBL" id="OU912926">
    <property type="protein sequence ID" value="CAG9932537.1"/>
    <property type="molecule type" value="Genomic_DNA"/>
</dbReference>
<sequence>MKFVRLGDVARIVCGGSLDRSNSSCWNGTIPWITAKDIRDARISDSLERITEFGLKESASNLLPVGSILVPASMILENVVINDVPVAINKDLKAIIVESPDLDRNYIQQFLLSKANSFELSGKEGMKNGYATEMLADIDIPLLPLEEQRRIALILDKADAICKKRRATLKLADSFLHSIFLDMFGDPVTNPKEWLTPSIAVQERYLQIHNKMVSIKEKLANELVQSNFLFNSLAASVFTSSEAA</sequence>
<dbReference type="Pfam" id="PF01420">
    <property type="entry name" value="Methylase_S"/>
    <property type="match status" value="1"/>
</dbReference>
<dbReference type="InterPro" id="IPR044946">
    <property type="entry name" value="Restrct_endonuc_typeI_TRD_sf"/>
</dbReference>
<evidence type="ECO:0000256" key="1">
    <source>
        <dbReference type="ARBA" id="ARBA00010923"/>
    </source>
</evidence>
<evidence type="ECO:0000313" key="6">
    <source>
        <dbReference type="Proteomes" id="UP000839052"/>
    </source>
</evidence>
<keyword evidence="3" id="KW-0238">DNA-binding</keyword>
<protein>
    <submittedName>
        <fullName evidence="5">Methylase_S domain-containing protein</fullName>
    </submittedName>
</protein>
<dbReference type="GO" id="GO:0008168">
    <property type="term" value="F:methyltransferase activity"/>
    <property type="evidence" value="ECO:0007669"/>
    <property type="project" value="UniProtKB-KW"/>
</dbReference>
<dbReference type="Proteomes" id="UP000839052">
    <property type="component" value="Chromosome"/>
</dbReference>
<evidence type="ECO:0000256" key="3">
    <source>
        <dbReference type="ARBA" id="ARBA00023125"/>
    </source>
</evidence>
<keyword evidence="6" id="KW-1185">Reference proteome</keyword>
<feature type="domain" description="Type I restriction modification DNA specificity" evidence="4">
    <location>
        <begin position="2"/>
        <end position="169"/>
    </location>
</feature>
<dbReference type="SUPFAM" id="SSF116734">
    <property type="entry name" value="DNA methylase specificity domain"/>
    <property type="match status" value="1"/>
</dbReference>
<name>A0ABN8ALM0_9PROT</name>
<dbReference type="Gene3D" id="3.90.220.20">
    <property type="entry name" value="DNA methylase specificity domains"/>
    <property type="match status" value="1"/>
</dbReference>